<organism evidence="1 2">
    <name type="scientific">Pseudomonas phage vB_PsyM_KIL1</name>
    <dbReference type="NCBI Taxonomy" id="1777065"/>
    <lineage>
        <taxon>Viruses</taxon>
        <taxon>Duplodnaviria</taxon>
        <taxon>Heunggongvirae</taxon>
        <taxon>Uroviricota</taxon>
        <taxon>Caudoviricetes</taxon>
        <taxon>Vandenendeviridae</taxon>
        <taxon>Gorskivirinae</taxon>
        <taxon>Flaumdravirus</taxon>
        <taxon>Flaumdravirus KIL4</taxon>
    </lineage>
</organism>
<sequence length="92" mass="10872">MEKVTSYERAYSLMESIWENFSEEDREWFLSTSTISMHNDLGMHLRNHAGMWAEKWEPYLVNGVDHSQDHPDAISGRVLKTFQQNKLLNRSL</sequence>
<dbReference type="OrthoDB" id="37905at10239"/>
<dbReference type="Proteomes" id="UP000203989">
    <property type="component" value="Segment"/>
</dbReference>
<dbReference type="EMBL" id="KU130126">
    <property type="protein sequence ID" value="AMR57260.1"/>
    <property type="molecule type" value="Genomic_DNA"/>
</dbReference>
<keyword evidence="2" id="KW-1185">Reference proteome</keyword>
<accession>A0A142IDF5</accession>
<gene>
    <name evidence="1" type="ORF">vB_PsyM_KIL1_0008</name>
</gene>
<proteinExistence type="predicted"/>
<dbReference type="GeneID" id="28802401"/>
<evidence type="ECO:0000313" key="1">
    <source>
        <dbReference type="EMBL" id="AMR57260.1"/>
    </source>
</evidence>
<evidence type="ECO:0000313" key="2">
    <source>
        <dbReference type="Proteomes" id="UP000203989"/>
    </source>
</evidence>
<protein>
    <submittedName>
        <fullName evidence="1">Uncharacterized protein</fullName>
    </submittedName>
</protein>
<name>A0A142IDF5_9CAUD</name>
<dbReference type="KEGG" id="vg:28802401"/>
<dbReference type="RefSeq" id="YP_009275942.1">
    <property type="nucleotide sequence ID" value="NC_030934.1"/>
</dbReference>
<reference evidence="1 2" key="1">
    <citation type="journal article" date="2016" name="Front. Microbiol.">
        <title>Characterization of Novel Bacteriophages for Biocontrol of Bacterial Blight in Leek Caused by Pseudomonas syringae pv. porri.</title>
        <authorList>
            <person name="Rombouts S."/>
            <person name="Lavigne R."/>
        </authorList>
    </citation>
    <scope>NUCLEOTIDE SEQUENCE [LARGE SCALE GENOMIC DNA]</scope>
</reference>